<proteinExistence type="predicted"/>
<dbReference type="Proteomes" id="UP000054564">
    <property type="component" value="Unassembled WGS sequence"/>
</dbReference>
<sequence>MIRDLNTYEKQGHPSLLSLADRQFIIDLVAARPGLFLDKIREYLYDADGPLLSIEAIQHNLVHQLQITLNKPLTLNNRKCLVAKFAYVEKTRFILADFFVFTDECIICGPNLLRSLAQSPKGQPSSRFIFCQNAKRISLLPAIGIDGVMALTLTKNIFTGKRFQDYLQWDLGSRMSEICAEAGILLMYLPPYCLELCFSAFKYWLRRSQIVTDTTESIWDIRETFDEVVTSQLCYSYYSHCGYSVPPTMGQYPNSICIVILVPRWFHNRAWLTDSRKLEFRLPNAPDVRATVELTSQFGRPDGF</sequence>
<dbReference type="EMBL" id="AJIL01000367">
    <property type="protein sequence ID" value="KNE89421.1"/>
    <property type="molecule type" value="Genomic_DNA"/>
</dbReference>
<organism evidence="1 2">
    <name type="scientific">Puccinia striiformis f. sp. tritici PST-78</name>
    <dbReference type="NCBI Taxonomy" id="1165861"/>
    <lineage>
        <taxon>Eukaryota</taxon>
        <taxon>Fungi</taxon>
        <taxon>Dikarya</taxon>
        <taxon>Basidiomycota</taxon>
        <taxon>Pucciniomycotina</taxon>
        <taxon>Pucciniomycetes</taxon>
        <taxon>Pucciniales</taxon>
        <taxon>Pucciniaceae</taxon>
        <taxon>Puccinia</taxon>
    </lineage>
</organism>
<keyword evidence="2" id="KW-1185">Reference proteome</keyword>
<dbReference type="STRING" id="1165861.A0A0L0UR72"/>
<dbReference type="AlphaFoldDB" id="A0A0L0UR72"/>
<evidence type="ECO:0000313" key="1">
    <source>
        <dbReference type="EMBL" id="KNE89421.1"/>
    </source>
</evidence>
<name>A0A0L0UR72_9BASI</name>
<protein>
    <recommendedName>
        <fullName evidence="3">Tc1-like transposase DDE domain-containing protein</fullName>
    </recommendedName>
</protein>
<evidence type="ECO:0008006" key="3">
    <source>
        <dbReference type="Google" id="ProtNLM"/>
    </source>
</evidence>
<evidence type="ECO:0000313" key="2">
    <source>
        <dbReference type="Proteomes" id="UP000054564"/>
    </source>
</evidence>
<dbReference type="PANTHER" id="PTHR46564:SF1">
    <property type="entry name" value="TRANSPOSASE"/>
    <property type="match status" value="1"/>
</dbReference>
<reference evidence="2" key="1">
    <citation type="submission" date="2014-03" db="EMBL/GenBank/DDBJ databases">
        <title>The Genome Sequence of Puccinia striiformis f. sp. tritici PST-78.</title>
        <authorList>
            <consortium name="The Broad Institute Genome Sequencing Platform"/>
            <person name="Cuomo C."/>
            <person name="Hulbert S."/>
            <person name="Chen X."/>
            <person name="Walker B."/>
            <person name="Young S.K."/>
            <person name="Zeng Q."/>
            <person name="Gargeya S."/>
            <person name="Fitzgerald M."/>
            <person name="Haas B."/>
            <person name="Abouelleil A."/>
            <person name="Alvarado L."/>
            <person name="Arachchi H.M."/>
            <person name="Berlin A.M."/>
            <person name="Chapman S.B."/>
            <person name="Goldberg J."/>
            <person name="Griggs A."/>
            <person name="Gujja S."/>
            <person name="Hansen M."/>
            <person name="Howarth C."/>
            <person name="Imamovic A."/>
            <person name="Larimer J."/>
            <person name="McCowan C."/>
            <person name="Montmayeur A."/>
            <person name="Murphy C."/>
            <person name="Neiman D."/>
            <person name="Pearson M."/>
            <person name="Priest M."/>
            <person name="Roberts A."/>
            <person name="Saif S."/>
            <person name="Shea T."/>
            <person name="Sisk P."/>
            <person name="Sykes S."/>
            <person name="Wortman J."/>
            <person name="Nusbaum C."/>
            <person name="Birren B."/>
        </authorList>
    </citation>
    <scope>NUCLEOTIDE SEQUENCE [LARGE SCALE GENOMIC DNA]</scope>
    <source>
        <strain evidence="2">race PST-78</strain>
    </source>
</reference>
<comment type="caution">
    <text evidence="1">The sequence shown here is derived from an EMBL/GenBank/DDBJ whole genome shotgun (WGS) entry which is preliminary data.</text>
</comment>
<accession>A0A0L0UR72</accession>
<gene>
    <name evidence="1" type="ORF">PSTG_17120</name>
</gene>
<dbReference type="PANTHER" id="PTHR46564">
    <property type="entry name" value="TRANSPOSASE"/>
    <property type="match status" value="1"/>
</dbReference>